<accession>G8U1A0</accession>
<protein>
    <submittedName>
        <fullName evidence="1">Uncharacterized protein</fullName>
    </submittedName>
</protein>
<evidence type="ECO:0000313" key="1">
    <source>
        <dbReference type="EMBL" id="AEW05420.1"/>
    </source>
</evidence>
<dbReference type="Proteomes" id="UP000005439">
    <property type="component" value="Chromosome"/>
</dbReference>
<proteinExistence type="predicted"/>
<keyword evidence="2" id="KW-1185">Reference proteome</keyword>
<evidence type="ECO:0000313" key="2">
    <source>
        <dbReference type="Proteomes" id="UP000005439"/>
    </source>
</evidence>
<reference evidence="1 2" key="2">
    <citation type="journal article" date="2012" name="Stand. Genomic Sci.">
        <title>Complete genome sequence of the moderately thermophilic mineral-sulfide-oxidizing firmicute Sulfobacillus acidophilus type strain (NAL(T)).</title>
        <authorList>
            <person name="Anderson I."/>
            <person name="Chertkov O."/>
            <person name="Chen A."/>
            <person name="Saunders E."/>
            <person name="Lapidus A."/>
            <person name="Nolan M."/>
            <person name="Lucas S."/>
            <person name="Hammon N."/>
            <person name="Deshpande S."/>
            <person name="Cheng J.F."/>
            <person name="Han C."/>
            <person name="Tapia R."/>
            <person name="Goodwin L.A."/>
            <person name="Pitluck S."/>
            <person name="Liolios K."/>
            <person name="Pagani I."/>
            <person name="Ivanova N."/>
            <person name="Mikhailova N."/>
            <person name="Pati A."/>
            <person name="Palaniappan K."/>
            <person name="Land M."/>
            <person name="Pan C."/>
            <person name="Rohde M."/>
            <person name="Pukall R."/>
            <person name="Goker M."/>
            <person name="Detter J.C."/>
            <person name="Woyke T."/>
            <person name="Bristow J."/>
            <person name="Eisen J.A."/>
            <person name="Markowitz V."/>
            <person name="Hugenholtz P."/>
            <person name="Kyrpides N.C."/>
            <person name="Klenk H.P."/>
            <person name="Mavromatis K."/>
        </authorList>
    </citation>
    <scope>NUCLEOTIDE SEQUENCE [LARGE SCALE GENOMIC DNA]</scope>
    <source>
        <strain evidence="2">ATCC 700253 / DSM 10332 / NAL</strain>
    </source>
</reference>
<dbReference type="HOGENOM" id="CLU_2954347_0_0_9"/>
<dbReference type="PATRIC" id="fig|679936.5.peg.1993"/>
<sequence>MRLTSRDVHFCATCVWIRHVAPHRFICRRLGWETRPRWKFRCWTPRPEYMRQDEP</sequence>
<organism evidence="1 2">
    <name type="scientific">Sulfobacillus acidophilus (strain ATCC 700253 / DSM 10332 / NAL)</name>
    <dbReference type="NCBI Taxonomy" id="679936"/>
    <lineage>
        <taxon>Bacteria</taxon>
        <taxon>Bacillati</taxon>
        <taxon>Bacillota</taxon>
        <taxon>Clostridia</taxon>
        <taxon>Eubacteriales</taxon>
        <taxon>Clostridiales Family XVII. Incertae Sedis</taxon>
        <taxon>Sulfobacillus</taxon>
    </lineage>
</organism>
<reference evidence="2" key="1">
    <citation type="submission" date="2011-12" db="EMBL/GenBank/DDBJ databases">
        <title>The complete genome of chromosome of Sulfobacillus acidophilus DSM 10332.</title>
        <authorList>
            <person name="Lucas S."/>
            <person name="Han J."/>
            <person name="Lapidus A."/>
            <person name="Bruce D."/>
            <person name="Goodwin L."/>
            <person name="Pitluck S."/>
            <person name="Peters L."/>
            <person name="Kyrpides N."/>
            <person name="Mavromatis K."/>
            <person name="Ivanova N."/>
            <person name="Mikhailova N."/>
            <person name="Chertkov O."/>
            <person name="Saunders E."/>
            <person name="Detter J.C."/>
            <person name="Tapia R."/>
            <person name="Han C."/>
            <person name="Land M."/>
            <person name="Hauser L."/>
            <person name="Markowitz V."/>
            <person name="Cheng J.-F."/>
            <person name="Hugenholtz P."/>
            <person name="Woyke T."/>
            <person name="Wu D."/>
            <person name="Pukall R."/>
            <person name="Gehrich-Schroeter G."/>
            <person name="Schneider S."/>
            <person name="Klenk H.-P."/>
            <person name="Eisen J.A."/>
        </authorList>
    </citation>
    <scope>NUCLEOTIDE SEQUENCE [LARGE SCALE GENOMIC DNA]</scope>
    <source>
        <strain evidence="2">ATCC 700253 / DSM 10332 / NAL</strain>
    </source>
</reference>
<dbReference type="KEGG" id="sap:Sulac_1928"/>
<dbReference type="STRING" id="679936.Sulac_1928"/>
<dbReference type="AlphaFoldDB" id="G8U1A0"/>
<gene>
    <name evidence="1" type="ordered locus">Sulac_1928</name>
</gene>
<name>G8U1A0_SULAD</name>
<dbReference type="EMBL" id="CP003179">
    <property type="protein sequence ID" value="AEW05420.1"/>
    <property type="molecule type" value="Genomic_DNA"/>
</dbReference>